<dbReference type="AlphaFoldDB" id="A0A1G5K4V6"/>
<reference evidence="3 4" key="1">
    <citation type="submission" date="2016-10" db="EMBL/GenBank/DDBJ databases">
        <authorList>
            <person name="de Groot N.N."/>
        </authorList>
    </citation>
    <scope>NUCLEOTIDE SEQUENCE [LARGE SCALE GENOMIC DNA]</scope>
    <source>
        <strain evidence="3 4">CGMCC 1.8925</strain>
    </source>
</reference>
<keyword evidence="2" id="KW-0732">Signal</keyword>
<keyword evidence="1" id="KW-0812">Transmembrane</keyword>
<dbReference type="InterPro" id="IPR025738">
    <property type="entry name" value="BatD"/>
</dbReference>
<dbReference type="PANTHER" id="PTHR40940">
    <property type="entry name" value="PROTEIN BATD-RELATED"/>
    <property type="match status" value="1"/>
</dbReference>
<feature type="signal peptide" evidence="2">
    <location>
        <begin position="1"/>
        <end position="18"/>
    </location>
</feature>
<keyword evidence="1" id="KW-0472">Membrane</keyword>
<feature type="transmembrane region" description="Helical" evidence="1">
    <location>
        <begin position="283"/>
        <end position="304"/>
    </location>
</feature>
<evidence type="ECO:0000256" key="2">
    <source>
        <dbReference type="SAM" id="SignalP"/>
    </source>
</evidence>
<name>A0A1G5K4V6_9RHOB</name>
<accession>A0A1G5K4V6</accession>
<protein>
    <submittedName>
        <fullName evidence="3">Oxygen tolerance</fullName>
    </submittedName>
</protein>
<feature type="chain" id="PRO_5011740759" evidence="2">
    <location>
        <begin position="19"/>
        <end position="405"/>
    </location>
</feature>
<organism evidence="3 4">
    <name type="scientific">Paracoccus tibetensis</name>
    <dbReference type="NCBI Taxonomy" id="336292"/>
    <lineage>
        <taxon>Bacteria</taxon>
        <taxon>Pseudomonadati</taxon>
        <taxon>Pseudomonadota</taxon>
        <taxon>Alphaproteobacteria</taxon>
        <taxon>Rhodobacterales</taxon>
        <taxon>Paracoccaceae</taxon>
        <taxon>Paracoccus</taxon>
    </lineage>
</organism>
<evidence type="ECO:0000313" key="3">
    <source>
        <dbReference type="EMBL" id="SCY95587.1"/>
    </source>
</evidence>
<evidence type="ECO:0000313" key="4">
    <source>
        <dbReference type="Proteomes" id="UP000199502"/>
    </source>
</evidence>
<dbReference type="OrthoDB" id="7688940at2"/>
<proteinExistence type="predicted"/>
<sequence length="405" mass="44857">MVRLLVLLVVLLAGPSWAQTAPLEPGGARLMILHDRSRPVVTEMVKLTLRGEYDLTVALENLRFPDSEHYDWMQIAQDRWFRERIGGRMIQIFERDIALFPRHAGEFEVGPVVHELTHVPRSGNRVAVQVASAPAHLNVAPFPHGSQPLTAKALVLTDELSAQPGQLGADEVLTRRVTIEALGTLAHHLPERPDLQQPWLISFTQPELRETTPTPEGPVSRVVWEWQLRPRTGEPGVLPGFAFPWFDTDTRQIETASMQPLPFGLAGFGSNVSSGAADTVRQFGLAALIAAAGFAVTLSILLWGRLPAVPPAIRRLRPNPHTAALKRAAAQGDLLALRSAAERHAMWRGRIDAEQDRLLSLLDHAIFDAKADQHFHPDDWLAEFLRRRRRRERGTGAAASSETSG</sequence>
<dbReference type="Proteomes" id="UP000199502">
    <property type="component" value="Unassembled WGS sequence"/>
</dbReference>
<dbReference type="STRING" id="336292.SAMN05660710_03692"/>
<evidence type="ECO:0000256" key="1">
    <source>
        <dbReference type="SAM" id="Phobius"/>
    </source>
</evidence>
<gene>
    <name evidence="3" type="ORF">SAMN05660710_03692</name>
</gene>
<dbReference type="PANTHER" id="PTHR40940:SF2">
    <property type="entry name" value="BATD"/>
    <property type="match status" value="1"/>
</dbReference>
<dbReference type="EMBL" id="FMVT01000022">
    <property type="protein sequence ID" value="SCY95587.1"/>
    <property type="molecule type" value="Genomic_DNA"/>
</dbReference>
<keyword evidence="1" id="KW-1133">Transmembrane helix</keyword>
<keyword evidence="4" id="KW-1185">Reference proteome</keyword>